<dbReference type="NCBIfam" id="TIGR04085">
    <property type="entry name" value="rSAM_more_4Fe4S"/>
    <property type="match status" value="1"/>
</dbReference>
<evidence type="ECO:0000256" key="2">
    <source>
        <dbReference type="ARBA" id="ARBA00022691"/>
    </source>
</evidence>
<dbReference type="PANTHER" id="PTHR43273:SF8">
    <property type="entry name" value="RADICAL SAM DOMAIN PROTEIN"/>
    <property type="match status" value="1"/>
</dbReference>
<keyword evidence="2" id="KW-0949">S-adenosyl-L-methionine</keyword>
<dbReference type="InterPro" id="IPR024025">
    <property type="entry name" value="SCIFF_rSAM_maturase"/>
</dbReference>
<keyword evidence="8" id="KW-1185">Reference proteome</keyword>
<dbReference type="GO" id="GO:0016491">
    <property type="term" value="F:oxidoreductase activity"/>
    <property type="evidence" value="ECO:0007669"/>
    <property type="project" value="InterPro"/>
</dbReference>
<evidence type="ECO:0000256" key="1">
    <source>
        <dbReference type="ARBA" id="ARBA00001966"/>
    </source>
</evidence>
<evidence type="ECO:0000256" key="3">
    <source>
        <dbReference type="ARBA" id="ARBA00022723"/>
    </source>
</evidence>
<evidence type="ECO:0000259" key="6">
    <source>
        <dbReference type="PROSITE" id="PS51918"/>
    </source>
</evidence>
<organism evidence="7 8">
    <name type="scientific">Calorimonas adulescens</name>
    <dbReference type="NCBI Taxonomy" id="2606906"/>
    <lineage>
        <taxon>Bacteria</taxon>
        <taxon>Bacillati</taxon>
        <taxon>Bacillota</taxon>
        <taxon>Clostridia</taxon>
        <taxon>Thermoanaerobacterales</taxon>
        <taxon>Thermoanaerobacteraceae</taxon>
        <taxon>Calorimonas</taxon>
    </lineage>
</organism>
<evidence type="ECO:0000313" key="7">
    <source>
        <dbReference type="EMBL" id="TZE83513.1"/>
    </source>
</evidence>
<evidence type="ECO:0000256" key="5">
    <source>
        <dbReference type="ARBA" id="ARBA00023014"/>
    </source>
</evidence>
<comment type="caution">
    <text evidence="7">The sequence shown here is derived from an EMBL/GenBank/DDBJ whole genome shotgun (WGS) entry which is preliminary data.</text>
</comment>
<dbReference type="NCBIfam" id="TIGR03974">
    <property type="entry name" value="rSAM_six_Cys"/>
    <property type="match status" value="1"/>
</dbReference>
<dbReference type="Pfam" id="PF13186">
    <property type="entry name" value="SPASM"/>
    <property type="match status" value="1"/>
</dbReference>
<keyword evidence="4" id="KW-0408">Iron</keyword>
<dbReference type="Pfam" id="PF04055">
    <property type="entry name" value="Radical_SAM"/>
    <property type="match status" value="1"/>
</dbReference>
<proteinExistence type="predicted"/>
<dbReference type="SFLD" id="SFLDG01067">
    <property type="entry name" value="SPASM/twitch_domain_containing"/>
    <property type="match status" value="1"/>
</dbReference>
<name>A0A5D8QJ35_9THEO</name>
<dbReference type="CDD" id="cd01335">
    <property type="entry name" value="Radical_SAM"/>
    <property type="match status" value="1"/>
</dbReference>
<dbReference type="PROSITE" id="PS51918">
    <property type="entry name" value="RADICAL_SAM"/>
    <property type="match status" value="1"/>
</dbReference>
<dbReference type="GO" id="GO:0046872">
    <property type="term" value="F:metal ion binding"/>
    <property type="evidence" value="ECO:0007669"/>
    <property type="project" value="UniProtKB-KW"/>
</dbReference>
<dbReference type="CDD" id="cd21124">
    <property type="entry name" value="SPASM_CteB-like"/>
    <property type="match status" value="1"/>
</dbReference>
<dbReference type="SFLD" id="SFLDG01386">
    <property type="entry name" value="main_SPASM_domain-containing"/>
    <property type="match status" value="1"/>
</dbReference>
<dbReference type="InterPro" id="IPR047602">
    <property type="entry name" value="SPASM_CteB-like"/>
</dbReference>
<keyword evidence="3" id="KW-0479">Metal-binding</keyword>
<accession>A0A5D8QJ35</accession>
<dbReference type="SUPFAM" id="SSF102114">
    <property type="entry name" value="Radical SAM enzymes"/>
    <property type="match status" value="1"/>
</dbReference>
<dbReference type="EMBL" id="VTPS01000001">
    <property type="protein sequence ID" value="TZE83513.1"/>
    <property type="molecule type" value="Genomic_DNA"/>
</dbReference>
<dbReference type="SFLD" id="SFLDG01384">
    <property type="entry name" value="thioether_bond_formation_requi"/>
    <property type="match status" value="1"/>
</dbReference>
<dbReference type="PANTHER" id="PTHR43273">
    <property type="entry name" value="ANAEROBIC SULFATASE-MATURATING ENZYME HOMOLOG ASLB-RELATED"/>
    <property type="match status" value="1"/>
</dbReference>
<gene>
    <name evidence="7" type="primary">scfB</name>
    <name evidence="7" type="ORF">FWJ32_01110</name>
</gene>
<dbReference type="InterPro" id="IPR023885">
    <property type="entry name" value="4Fe4S-binding_SPASM_dom"/>
</dbReference>
<dbReference type="AlphaFoldDB" id="A0A5D8QJ35"/>
<dbReference type="InterPro" id="IPR023867">
    <property type="entry name" value="Sulphatase_maturase_rSAM"/>
</dbReference>
<dbReference type="InterPro" id="IPR007197">
    <property type="entry name" value="rSAM"/>
</dbReference>
<dbReference type="Gene3D" id="3.20.20.70">
    <property type="entry name" value="Aldolase class I"/>
    <property type="match status" value="1"/>
</dbReference>
<feature type="domain" description="Radical SAM core" evidence="6">
    <location>
        <begin position="87"/>
        <end position="314"/>
    </location>
</feature>
<sequence length="451" mass="51410">MIHRFKIDGLNIVLDVNSGSIHLVDDLTYDILELYPNHMEDEIVELLKFKYGEEEITEAINEVNELVEGGQLFSMDPGMGYSMNGYKPVVKALCVHPAHDCNLKCDYCFASSGSYNQDRCYMSLETGRQCVDFLIKNSGNTKLLEIDFFGGEPLMNFDVVKDMVYYAKQKGMEHNKEFSFTITTNATLLDDGAIDFINENMYNVVLSLDGRKEVNDRFRHNHANEGTYDIVLKNINKLLSKRGDKEYYIRGTYTRCNLDFTEDVRAIADLGYKEISLEPVVSKDERFALTEDDLPSIFSEYEKLMRFCLEREREGKPINFYHFNIDLNGGPCILKRITGCGAGFEYLAVDPSGKIYPCHQFVGMDEYVMGNIFDGIKDENIGKAFLNSNIYTKEECRNCWAKFYCSGGCHASNIKIGGGLDKTYRLGCEITKKRLEYAIAMQLKKMVGESS</sequence>
<dbReference type="RefSeq" id="WP_149544131.1">
    <property type="nucleotide sequence ID" value="NZ_VTPS01000001.1"/>
</dbReference>
<evidence type="ECO:0000256" key="4">
    <source>
        <dbReference type="ARBA" id="ARBA00023004"/>
    </source>
</evidence>
<evidence type="ECO:0000313" key="8">
    <source>
        <dbReference type="Proteomes" id="UP000322976"/>
    </source>
</evidence>
<comment type="cofactor">
    <cofactor evidence="1">
        <name>[4Fe-4S] cluster</name>
        <dbReference type="ChEBI" id="CHEBI:49883"/>
    </cofactor>
</comment>
<dbReference type="SFLD" id="SFLDS00029">
    <property type="entry name" value="Radical_SAM"/>
    <property type="match status" value="1"/>
</dbReference>
<keyword evidence="5" id="KW-0411">Iron-sulfur</keyword>
<dbReference type="InterPro" id="IPR013785">
    <property type="entry name" value="Aldolase_TIM"/>
</dbReference>
<reference evidence="7 8" key="1">
    <citation type="submission" date="2019-08" db="EMBL/GenBank/DDBJ databases">
        <title>Calorimonas adulescens gen. nov., sp. nov., an anaerobic thermophilic bacterium from Sakhalin hot spring.</title>
        <authorList>
            <person name="Khomyakova M.A."/>
            <person name="Merkel A.Y."/>
            <person name="Novikov A."/>
            <person name="Bonch-Osmolovskaya E.A."/>
            <person name="Slobodkin A.I."/>
        </authorList>
    </citation>
    <scope>NUCLEOTIDE SEQUENCE [LARGE SCALE GENOMIC DNA]</scope>
    <source>
        <strain evidence="7 8">A05MB</strain>
    </source>
</reference>
<dbReference type="GO" id="GO:0051536">
    <property type="term" value="F:iron-sulfur cluster binding"/>
    <property type="evidence" value="ECO:0007669"/>
    <property type="project" value="UniProtKB-KW"/>
</dbReference>
<dbReference type="Proteomes" id="UP000322976">
    <property type="component" value="Unassembled WGS sequence"/>
</dbReference>
<protein>
    <submittedName>
        <fullName evidence="7">Thioether cross-link-forming SCIFF peptide maturase</fullName>
    </submittedName>
</protein>
<dbReference type="InterPro" id="IPR058240">
    <property type="entry name" value="rSAM_sf"/>
</dbReference>